<protein>
    <submittedName>
        <fullName evidence="1">Uncharacterized protein</fullName>
    </submittedName>
</protein>
<proteinExistence type="predicted"/>
<keyword evidence="2" id="KW-1185">Reference proteome</keyword>
<dbReference type="EMBL" id="CP001719">
    <property type="protein sequence ID" value="ADC46125.1"/>
    <property type="molecule type" value="Genomic_DNA"/>
</dbReference>
<evidence type="ECO:0000313" key="2">
    <source>
        <dbReference type="Proteomes" id="UP000008680"/>
    </source>
</evidence>
<dbReference type="GeneID" id="8769913"/>
<evidence type="ECO:0000313" key="1">
    <source>
        <dbReference type="EMBL" id="ADC46125.1"/>
    </source>
</evidence>
<dbReference type="PATRIC" id="fig|634498.28.peg.276"/>
<accession>D3DZU9</accession>
<organism evidence="1 2">
    <name type="scientific">Methanobrevibacter ruminantium (strain ATCC 35063 / DSM 1093 / JCM 13430 / OCM 146 / M1)</name>
    <name type="common">Methanobacterium ruminantium</name>
    <dbReference type="NCBI Taxonomy" id="634498"/>
    <lineage>
        <taxon>Archaea</taxon>
        <taxon>Methanobacteriati</taxon>
        <taxon>Methanobacteriota</taxon>
        <taxon>Methanomada group</taxon>
        <taxon>Methanobacteria</taxon>
        <taxon>Methanobacteriales</taxon>
        <taxon>Methanobacteriaceae</taxon>
        <taxon>Methanobrevibacter</taxon>
    </lineage>
</organism>
<name>D3DZU9_METRM</name>
<reference evidence="1 2" key="1">
    <citation type="journal article" date="2010" name="PLoS ONE">
        <title>The genome sequence of the rumen methanogen Methanobrevibacter ruminantium reveals new possibilities for controlling ruminant methane emissions.</title>
        <authorList>
            <person name="Leahy S.C."/>
            <person name="Kelly W.J."/>
            <person name="Altermann E."/>
            <person name="Ronimus R.S."/>
            <person name="Yeoman C.J."/>
            <person name="Pacheco D.M."/>
            <person name="Li D."/>
            <person name="Kong Z."/>
            <person name="McTavish S."/>
            <person name="Sang C."/>
            <person name="Lambie S.C."/>
            <person name="Janssen P.H."/>
            <person name="Dey D."/>
            <person name="Attwood G.T."/>
        </authorList>
    </citation>
    <scope>NUCLEOTIDE SEQUENCE [LARGE SCALE GENOMIC DNA]</scope>
    <source>
        <strain evidence="2">ATCC 35063 / DSM 1093 / JCM 13430 / OCM 146 / M1</strain>
    </source>
</reference>
<sequence length="77" mass="9022">MISDEWEEEYYVKVNEELEQVEVRFFSKVDRLVFAQSYSSSSSFSFEEAEILCDRICDILTNDLGNAKYYLGGKDEL</sequence>
<dbReference type="STRING" id="634498.mru_0273"/>
<gene>
    <name evidence="1" type="ordered locus">mru_0273</name>
</gene>
<dbReference type="KEGG" id="mru:mru_0273"/>
<dbReference type="HOGENOM" id="CLU_2629778_0_0_2"/>
<dbReference type="RefSeq" id="WP_012955081.1">
    <property type="nucleotide sequence ID" value="NC_013790.1"/>
</dbReference>
<dbReference type="AlphaFoldDB" id="D3DZU9"/>
<dbReference type="Proteomes" id="UP000008680">
    <property type="component" value="Chromosome"/>
</dbReference>